<dbReference type="Proteomes" id="UP001211907">
    <property type="component" value="Unassembled WGS sequence"/>
</dbReference>
<evidence type="ECO:0000256" key="4">
    <source>
        <dbReference type="ARBA" id="ARBA00023136"/>
    </source>
</evidence>
<comment type="subcellular location">
    <subcellularLocation>
        <location evidence="1">Membrane</location>
        <topology evidence="1">Multi-pass membrane protein</topology>
    </subcellularLocation>
</comment>
<dbReference type="PANTHER" id="PTHR10924">
    <property type="entry name" value="MAJOR FACILITATOR SUPERFAMILY PROTEIN-RELATED"/>
    <property type="match status" value="1"/>
</dbReference>
<dbReference type="Gene3D" id="1.20.1250.20">
    <property type="entry name" value="MFS general substrate transporter like domains"/>
    <property type="match status" value="1"/>
</dbReference>
<reference evidence="6" key="1">
    <citation type="submission" date="2020-05" db="EMBL/GenBank/DDBJ databases">
        <title>Phylogenomic resolution of chytrid fungi.</title>
        <authorList>
            <person name="Stajich J.E."/>
            <person name="Amses K."/>
            <person name="Simmons R."/>
            <person name="Seto K."/>
            <person name="Myers J."/>
            <person name="Bonds A."/>
            <person name="Quandt C.A."/>
            <person name="Barry K."/>
            <person name="Liu P."/>
            <person name="Grigoriev I."/>
            <person name="Longcore J.E."/>
            <person name="James T.Y."/>
        </authorList>
    </citation>
    <scope>NUCLEOTIDE SEQUENCE</scope>
    <source>
        <strain evidence="6">JEL0513</strain>
    </source>
</reference>
<comment type="caution">
    <text evidence="6">The sequence shown here is derived from an EMBL/GenBank/DDBJ whole genome shotgun (WGS) entry which is preliminary data.</text>
</comment>
<dbReference type="GO" id="GO:0022857">
    <property type="term" value="F:transmembrane transporter activity"/>
    <property type="evidence" value="ECO:0007669"/>
    <property type="project" value="InterPro"/>
</dbReference>
<evidence type="ECO:0000256" key="1">
    <source>
        <dbReference type="ARBA" id="ARBA00004141"/>
    </source>
</evidence>
<dbReference type="InterPro" id="IPR049680">
    <property type="entry name" value="FLVCR1-2_SLC49-like"/>
</dbReference>
<keyword evidence="7" id="KW-1185">Reference proteome</keyword>
<evidence type="ECO:0000256" key="3">
    <source>
        <dbReference type="ARBA" id="ARBA00022989"/>
    </source>
</evidence>
<feature type="transmembrane region" description="Helical" evidence="5">
    <location>
        <begin position="242"/>
        <end position="262"/>
    </location>
</feature>
<dbReference type="EMBL" id="JADGJH010001392">
    <property type="protein sequence ID" value="KAJ3114129.1"/>
    <property type="molecule type" value="Genomic_DNA"/>
</dbReference>
<keyword evidence="3 5" id="KW-1133">Transmembrane helix</keyword>
<feature type="transmembrane region" description="Helical" evidence="5">
    <location>
        <begin position="447"/>
        <end position="468"/>
    </location>
</feature>
<feature type="transmembrane region" description="Helical" evidence="5">
    <location>
        <begin position="131"/>
        <end position="150"/>
    </location>
</feature>
<feature type="transmembrane region" description="Helical" evidence="5">
    <location>
        <begin position="69"/>
        <end position="87"/>
    </location>
</feature>
<feature type="transmembrane region" description="Helical" evidence="5">
    <location>
        <begin position="412"/>
        <end position="435"/>
    </location>
</feature>
<evidence type="ECO:0000313" key="6">
    <source>
        <dbReference type="EMBL" id="KAJ3114129.1"/>
    </source>
</evidence>
<keyword evidence="4 5" id="KW-0472">Membrane</keyword>
<name>A0AAD5XAT1_9FUNG</name>
<feature type="transmembrane region" description="Helical" evidence="5">
    <location>
        <begin position="381"/>
        <end position="400"/>
    </location>
</feature>
<evidence type="ECO:0000256" key="2">
    <source>
        <dbReference type="ARBA" id="ARBA00022692"/>
    </source>
</evidence>
<feature type="transmembrane region" description="Helical" evidence="5">
    <location>
        <begin position="359"/>
        <end position="375"/>
    </location>
</feature>
<dbReference type="AlphaFoldDB" id="A0AAD5XAT1"/>
<feature type="transmembrane region" description="Helical" evidence="5">
    <location>
        <begin position="328"/>
        <end position="347"/>
    </location>
</feature>
<dbReference type="GO" id="GO:0016020">
    <property type="term" value="C:membrane"/>
    <property type="evidence" value="ECO:0007669"/>
    <property type="project" value="UniProtKB-SubCell"/>
</dbReference>
<proteinExistence type="predicted"/>
<feature type="transmembrane region" description="Helical" evidence="5">
    <location>
        <begin position="290"/>
        <end position="308"/>
    </location>
</feature>
<dbReference type="Pfam" id="PF07690">
    <property type="entry name" value="MFS_1"/>
    <property type="match status" value="1"/>
</dbReference>
<feature type="transmembrane region" description="Helical" evidence="5">
    <location>
        <begin position="162"/>
        <end position="184"/>
    </location>
</feature>
<keyword evidence="2 5" id="KW-0812">Transmembrane</keyword>
<feature type="transmembrane region" description="Helical" evidence="5">
    <location>
        <begin position="205"/>
        <end position="230"/>
    </location>
</feature>
<sequence length="501" mass="53649">MASAPVTEDVATTNKEIVDVEIDSAGAATNQQFRLYPWRFAVVAGKIKVYQYLPTHPIIILHIFAPRKGIFLITFSNTMNFSTYGAVTPTVAQHYNTDTTTITSLNMWNLIAFFPAIYPATWLLDTHGLRPALISAASINAFGCFLRWITVASSDPQTKIRLLYAGSALIGFSSPFTIDGALITSTYTKASTKCAAHWFSGNGRLLANAVMSLGSPLGGAAGLFLSPALVSDAASAVDTLNLVYFVLAAVLGLASLAVFNAPPTPPSESARRGTVAFTAGLKLIAKNGPFWVLATVFTGVNSTFQLMSTYVSNYVTPYGFSESDSGNFGVVFAVVGIIGALIIGAILDRTKGHIQSMKYLAAAMVLGSVGFYVGTVQYIGALIYIAVTFLGGGALPLFSVSFELGAECTYPVAEATSTGILMMVSQFVSIILFVVTNALVDPTTNQLWRGMIILIVLAGMSFVMSLFYKTENRRMVLENHAEMEREQFTLATRTESAKISS</sequence>
<organism evidence="6 7">
    <name type="scientific">Physocladia obscura</name>
    <dbReference type="NCBI Taxonomy" id="109957"/>
    <lineage>
        <taxon>Eukaryota</taxon>
        <taxon>Fungi</taxon>
        <taxon>Fungi incertae sedis</taxon>
        <taxon>Chytridiomycota</taxon>
        <taxon>Chytridiomycota incertae sedis</taxon>
        <taxon>Chytridiomycetes</taxon>
        <taxon>Chytridiales</taxon>
        <taxon>Chytriomycetaceae</taxon>
        <taxon>Physocladia</taxon>
    </lineage>
</organism>
<dbReference type="PANTHER" id="PTHR10924:SF6">
    <property type="entry name" value="SOLUTE CARRIER FAMILY 49 MEMBER A3"/>
    <property type="match status" value="1"/>
</dbReference>
<evidence type="ECO:0000313" key="7">
    <source>
        <dbReference type="Proteomes" id="UP001211907"/>
    </source>
</evidence>
<evidence type="ECO:0000256" key="5">
    <source>
        <dbReference type="SAM" id="Phobius"/>
    </source>
</evidence>
<dbReference type="InterPro" id="IPR011701">
    <property type="entry name" value="MFS"/>
</dbReference>
<feature type="transmembrane region" description="Helical" evidence="5">
    <location>
        <begin position="107"/>
        <end position="124"/>
    </location>
</feature>
<gene>
    <name evidence="6" type="primary">MFSD7_1</name>
    <name evidence="6" type="ORF">HK100_001758</name>
</gene>
<protein>
    <submittedName>
        <fullName evidence="6">Major facilitator super domain-containing protein 7</fullName>
    </submittedName>
</protein>
<accession>A0AAD5XAT1</accession>
<dbReference type="SUPFAM" id="SSF103473">
    <property type="entry name" value="MFS general substrate transporter"/>
    <property type="match status" value="1"/>
</dbReference>
<dbReference type="InterPro" id="IPR036259">
    <property type="entry name" value="MFS_trans_sf"/>
</dbReference>